<evidence type="ECO:0000313" key="2">
    <source>
        <dbReference type="Proteomes" id="UP000324222"/>
    </source>
</evidence>
<organism evidence="1 2">
    <name type="scientific">Portunus trituberculatus</name>
    <name type="common">Swimming crab</name>
    <name type="synonym">Neptunus trituberculatus</name>
    <dbReference type="NCBI Taxonomy" id="210409"/>
    <lineage>
        <taxon>Eukaryota</taxon>
        <taxon>Metazoa</taxon>
        <taxon>Ecdysozoa</taxon>
        <taxon>Arthropoda</taxon>
        <taxon>Crustacea</taxon>
        <taxon>Multicrustacea</taxon>
        <taxon>Malacostraca</taxon>
        <taxon>Eumalacostraca</taxon>
        <taxon>Eucarida</taxon>
        <taxon>Decapoda</taxon>
        <taxon>Pleocyemata</taxon>
        <taxon>Brachyura</taxon>
        <taxon>Eubrachyura</taxon>
        <taxon>Portunoidea</taxon>
        <taxon>Portunidae</taxon>
        <taxon>Portuninae</taxon>
        <taxon>Portunus</taxon>
    </lineage>
</organism>
<dbReference type="EMBL" id="VSRR010001426">
    <property type="protein sequence ID" value="MPC25171.1"/>
    <property type="molecule type" value="Genomic_DNA"/>
</dbReference>
<comment type="caution">
    <text evidence="1">The sequence shown here is derived from an EMBL/GenBank/DDBJ whole genome shotgun (WGS) entry which is preliminary data.</text>
</comment>
<dbReference type="AlphaFoldDB" id="A0A5B7DU33"/>
<accession>A0A5B7DU33</accession>
<dbReference type="InterPro" id="IPR027854">
    <property type="entry name" value="STMP1"/>
</dbReference>
<dbReference type="Proteomes" id="UP000324222">
    <property type="component" value="Unassembled WGS sequence"/>
</dbReference>
<name>A0A5B7DU33_PORTR</name>
<keyword evidence="2" id="KW-1185">Reference proteome</keyword>
<dbReference type="Pfam" id="PF15054">
    <property type="entry name" value="DUF4535"/>
    <property type="match status" value="1"/>
</dbReference>
<sequence>MISFQVTFGVGVYAGIYITQNYEVPRVDEPSKLWEKLSDTPHLYRTRVENFKYHEIFQNVSEDCQLLSTLVVTHKLASAFVAFVNCKQTWRPLHPQQAVANFSLLFLTFNAPYKKLFRQLCPLINNIAAHLGQLFLGSSALERCCPREM</sequence>
<evidence type="ECO:0000313" key="1">
    <source>
        <dbReference type="EMBL" id="MPC25171.1"/>
    </source>
</evidence>
<gene>
    <name evidence="1" type="ORF">E2C01_018274</name>
</gene>
<proteinExistence type="predicted"/>
<reference evidence="1 2" key="1">
    <citation type="submission" date="2019-05" db="EMBL/GenBank/DDBJ databases">
        <title>Another draft genome of Portunus trituberculatus and its Hox gene families provides insights of decapod evolution.</title>
        <authorList>
            <person name="Jeong J.-H."/>
            <person name="Song I."/>
            <person name="Kim S."/>
            <person name="Choi T."/>
            <person name="Kim D."/>
            <person name="Ryu S."/>
            <person name="Kim W."/>
        </authorList>
    </citation>
    <scope>NUCLEOTIDE SEQUENCE [LARGE SCALE GENOMIC DNA]</scope>
    <source>
        <tissue evidence="1">Muscle</tissue>
    </source>
</reference>
<protein>
    <submittedName>
        <fullName evidence="1">Uncharacterized protein</fullName>
    </submittedName>
</protein>